<dbReference type="OrthoDB" id="3239593at2"/>
<dbReference type="NCBIfam" id="NF008633">
    <property type="entry name" value="PRK11622.1"/>
    <property type="match status" value="1"/>
</dbReference>
<feature type="chain" id="PRO_5030116643" evidence="1">
    <location>
        <begin position="25"/>
        <end position="410"/>
    </location>
</feature>
<dbReference type="EMBL" id="VTEZ01000013">
    <property type="protein sequence ID" value="TYS78610.1"/>
    <property type="molecule type" value="Genomic_DNA"/>
</dbReference>
<dbReference type="Proteomes" id="UP000324269">
    <property type="component" value="Unassembled WGS sequence"/>
</dbReference>
<organism evidence="2 3">
    <name type="scientific">Rossellomorea aquimaris</name>
    <dbReference type="NCBI Taxonomy" id="189382"/>
    <lineage>
        <taxon>Bacteria</taxon>
        <taxon>Bacillati</taxon>
        <taxon>Bacillota</taxon>
        <taxon>Bacilli</taxon>
        <taxon>Bacillales</taxon>
        <taxon>Bacillaceae</taxon>
        <taxon>Rossellomorea</taxon>
    </lineage>
</organism>
<dbReference type="PANTHER" id="PTHR42779">
    <property type="entry name" value="PROTEIN YNJB"/>
    <property type="match status" value="1"/>
</dbReference>
<reference evidence="2 3" key="1">
    <citation type="submission" date="2019-08" db="EMBL/GenBank/DDBJ databases">
        <title>Bacillus genomes from the desert of Cuatro Cienegas, Coahuila.</title>
        <authorList>
            <person name="Olmedo-Alvarez G."/>
        </authorList>
    </citation>
    <scope>NUCLEOTIDE SEQUENCE [LARGE SCALE GENOMIC DNA]</scope>
    <source>
        <strain evidence="2 3">CH87b_3T</strain>
    </source>
</reference>
<dbReference type="InterPro" id="IPR027020">
    <property type="entry name" value="YnjB"/>
</dbReference>
<accession>A0A5D4TGW6</accession>
<proteinExistence type="predicted"/>
<sequence>MKKWLAIISVISLLLVSACGPSNATDSGGLPEEDWETITSKAEGTKVNLFMWGGDDGINRYIDDVVAPMLKEKNNIELNRVPLDTQEILQKLQTEKRAGKDKGTIDIVWINGENFKNAKENDLLAGPFTGKLPNFIKYYDTESHAFQYDFGTEIEGYEAPWGKVQFVFFYNSEKVKNPPSSYDELKAFMKEHPGKFTYPNPADFTGNAFLRHLLYAKSDSDLAQSSFNEGTAEKMGEEIWKELNEMKPFLWREGETYPATLTDLDKLYSQEEVWMTMGYNEARAEHLIKDGVFPENTKSFILNDVGSIGNTHFLAIPFNSPNKEGALVTINELLSPEAQYEKVKPDYWGESSPISYEKLDEKWRDKFMSVDRGGSVLEASVLEETYRGELDANYVEWLKENWIREVAESQ</sequence>
<evidence type="ECO:0000256" key="1">
    <source>
        <dbReference type="SAM" id="SignalP"/>
    </source>
</evidence>
<dbReference type="AlphaFoldDB" id="A0A5D4TGW6"/>
<keyword evidence="1" id="KW-0732">Signal</keyword>
<dbReference type="Pfam" id="PF13416">
    <property type="entry name" value="SBP_bac_8"/>
    <property type="match status" value="1"/>
</dbReference>
<evidence type="ECO:0000313" key="3">
    <source>
        <dbReference type="Proteomes" id="UP000324269"/>
    </source>
</evidence>
<dbReference type="PIRSF" id="PIRSF029172">
    <property type="entry name" value="UCP029172_ABC_sbc_YnjB"/>
    <property type="match status" value="1"/>
</dbReference>
<evidence type="ECO:0000313" key="2">
    <source>
        <dbReference type="EMBL" id="TYS78610.1"/>
    </source>
</evidence>
<protein>
    <submittedName>
        <fullName evidence="2">ABC transporter substrate-binding protein</fullName>
    </submittedName>
</protein>
<feature type="signal peptide" evidence="1">
    <location>
        <begin position="1"/>
        <end position="24"/>
    </location>
</feature>
<name>A0A5D4TGW6_9BACI</name>
<dbReference type="RefSeq" id="WP_148971273.1">
    <property type="nucleotide sequence ID" value="NZ_JBNIKW010000015.1"/>
</dbReference>
<dbReference type="PANTHER" id="PTHR42779:SF1">
    <property type="entry name" value="PROTEIN YNJB"/>
    <property type="match status" value="1"/>
</dbReference>
<dbReference type="InterPro" id="IPR006059">
    <property type="entry name" value="SBP"/>
</dbReference>
<dbReference type="PROSITE" id="PS51257">
    <property type="entry name" value="PROKAR_LIPOPROTEIN"/>
    <property type="match status" value="1"/>
</dbReference>
<dbReference type="Gene3D" id="3.40.190.10">
    <property type="entry name" value="Periplasmic binding protein-like II"/>
    <property type="match status" value="2"/>
</dbReference>
<comment type="caution">
    <text evidence="2">The sequence shown here is derived from an EMBL/GenBank/DDBJ whole genome shotgun (WGS) entry which is preliminary data.</text>
</comment>
<gene>
    <name evidence="2" type="ORF">FZC85_22375</name>
</gene>
<dbReference type="SUPFAM" id="SSF53850">
    <property type="entry name" value="Periplasmic binding protein-like II"/>
    <property type="match status" value="1"/>
</dbReference>